<sequence length="804" mass="91685">MKTQLILHGHFYQPPRMNPWTGIVPVQRSAAPYHDWNSRITRECYAANAYSRYLRYDGRIDDIINNYELLSFNIGPTLLGWLQEKAPNVYGRIIDADRKSIERLGHGNALAQSYNHTILPLDDPEDAEIQIRWGIEDFKHHFGRAPEGMWLPECGVNDTVINLLIAEGISFIILAPWQGEAIRQSPSGTWLELNKEPVPYYRSYRIQGDEGSISAFFYNAELSGGISFNHYLRSADTLYSRILKIKSENEHLQLIHAVTDGEVYGHHEPFGDMCLAALSKLVRTGEELEFTNYATYLELNPPTWEVRLRKGEENLGTSWSCVHGVSRWYKDCGCKTGGKADWDQRWRTPLRKGLSLLSRKLKTVRNHQLSALSSLPPETIVKEYAAILCAKKDPLSFAQRVGIATDTESITKMLTILEGEKLRHFMFTSCAWFFSDISGIETLQNLSYALRAIELAQELGEAEELYTLLKNELSYAISNLPDHRNGGEILDDLTDEILPGGLEPALFFHMNRLLHREKSDELRYGIYRLESLVLSEEKTGKTSHIKVVNTITGQHHLCTVTTRIRPNEPMDIHAEDQYGRKISIGNDRAAHLPEQLRYTLSDLLSASSQRLCGKAGGELVGPTTHVLNWARTLRLPISPDILKSAEVAVDWRLQHIMPLPHKKLSTADRRELAELLDFAVNNKLEFDRKEASRRFTYYLSQRFSTLSPQLTMEEAREIIELHALAAKAQIEEDITIAQNIIFDQLKIWREKIAQVESQAPSKRDQEAMAPILSLCEGFGIYADDMRRKKGKKQEEEKDTSRPTN</sequence>
<dbReference type="SUPFAM" id="SSF88713">
    <property type="entry name" value="Glycoside hydrolase/deacetylase"/>
    <property type="match status" value="1"/>
</dbReference>
<dbReference type="RefSeq" id="WP_013254131.1">
    <property type="nucleotide sequence ID" value="NC_014364.1"/>
</dbReference>
<feature type="domain" description="Glycoside hydrolase family 57 N-terminal" evidence="4">
    <location>
        <begin position="75"/>
        <end position="300"/>
    </location>
</feature>
<evidence type="ECO:0000256" key="3">
    <source>
        <dbReference type="RuleBase" id="RU361196"/>
    </source>
</evidence>
<dbReference type="AlphaFoldDB" id="E1R5Q2"/>
<accession>E1R5Q2</accession>
<dbReference type="Gene3D" id="3.20.110.10">
    <property type="entry name" value="Glycoside hydrolase 38, N terminal domain"/>
    <property type="match status" value="1"/>
</dbReference>
<dbReference type="Proteomes" id="UP000002318">
    <property type="component" value="Chromosome"/>
</dbReference>
<keyword evidence="2 3" id="KW-0119">Carbohydrate metabolism</keyword>
<dbReference type="InterPro" id="IPR027291">
    <property type="entry name" value="Glyco_hydro_38_N_sf"/>
</dbReference>
<protein>
    <submittedName>
        <fullName evidence="5">Glycoside hydrolase family 57</fullName>
    </submittedName>
</protein>
<keyword evidence="6" id="KW-1185">Reference proteome</keyword>
<dbReference type="InterPro" id="IPR052046">
    <property type="entry name" value="GH57_Enzymes"/>
</dbReference>
<evidence type="ECO:0000259" key="4">
    <source>
        <dbReference type="Pfam" id="PF03065"/>
    </source>
</evidence>
<evidence type="ECO:0000256" key="1">
    <source>
        <dbReference type="ARBA" id="ARBA00006821"/>
    </source>
</evidence>
<dbReference type="STRING" id="573413.Spirs_1540"/>
<dbReference type="PANTHER" id="PTHR36306">
    <property type="entry name" value="ALPHA-AMYLASE-RELATED-RELATED"/>
    <property type="match status" value="1"/>
</dbReference>
<comment type="similarity">
    <text evidence="1 3">Belongs to the glycosyl hydrolase 57 family.</text>
</comment>
<dbReference type="EMBL" id="CP002116">
    <property type="protein sequence ID" value="ADK80667.1"/>
    <property type="molecule type" value="Genomic_DNA"/>
</dbReference>
<dbReference type="InterPro" id="IPR004300">
    <property type="entry name" value="Glyco_hydro_57_N"/>
</dbReference>
<dbReference type="Pfam" id="PF12055">
    <property type="entry name" value="DUF3536"/>
    <property type="match status" value="1"/>
</dbReference>
<evidence type="ECO:0000313" key="6">
    <source>
        <dbReference type="Proteomes" id="UP000002318"/>
    </source>
</evidence>
<dbReference type="InterPro" id="IPR021923">
    <property type="entry name" value="DUF3536"/>
</dbReference>
<gene>
    <name evidence="5" type="ordered locus">Spirs_1540</name>
</gene>
<dbReference type="CAZy" id="GH57">
    <property type="family name" value="Glycoside Hydrolase Family 57"/>
</dbReference>
<dbReference type="Pfam" id="PF03065">
    <property type="entry name" value="Glyco_hydro_57"/>
    <property type="match status" value="1"/>
</dbReference>
<organism evidence="5 6">
    <name type="scientific">Sediminispirochaeta smaragdinae (strain DSM 11293 / JCM 15392 / SEBR 4228)</name>
    <name type="common">Spirochaeta smaragdinae</name>
    <dbReference type="NCBI Taxonomy" id="573413"/>
    <lineage>
        <taxon>Bacteria</taxon>
        <taxon>Pseudomonadati</taxon>
        <taxon>Spirochaetota</taxon>
        <taxon>Spirochaetia</taxon>
        <taxon>Spirochaetales</taxon>
        <taxon>Spirochaetaceae</taxon>
        <taxon>Sediminispirochaeta</taxon>
    </lineage>
</organism>
<dbReference type="PANTHER" id="PTHR36306:SF3">
    <property type="entry name" value="GLYCOSIDE HYDROLASE FAMILY 57"/>
    <property type="match status" value="1"/>
</dbReference>
<dbReference type="GO" id="GO:0016787">
    <property type="term" value="F:hydrolase activity"/>
    <property type="evidence" value="ECO:0007669"/>
    <property type="project" value="UniProtKB-KW"/>
</dbReference>
<evidence type="ECO:0000313" key="5">
    <source>
        <dbReference type="EMBL" id="ADK80667.1"/>
    </source>
</evidence>
<dbReference type="InterPro" id="IPR011330">
    <property type="entry name" value="Glyco_hydro/deAcase_b/a-brl"/>
</dbReference>
<evidence type="ECO:0000256" key="2">
    <source>
        <dbReference type="ARBA" id="ARBA00023277"/>
    </source>
</evidence>
<keyword evidence="5" id="KW-0378">Hydrolase</keyword>
<dbReference type="HOGENOM" id="CLU_018719_0_0_12"/>
<proteinExistence type="inferred from homology"/>
<dbReference type="GO" id="GO:0005975">
    <property type="term" value="P:carbohydrate metabolic process"/>
    <property type="evidence" value="ECO:0007669"/>
    <property type="project" value="InterPro"/>
</dbReference>
<name>E1R5Q2_SEDSS</name>
<reference evidence="5 6" key="1">
    <citation type="journal article" date="2010" name="Stand. Genomic Sci.">
        <title>Complete genome sequence of Spirochaeta smaragdinae type strain (SEBR 4228).</title>
        <authorList>
            <person name="Mavromatis K."/>
            <person name="Yasawong M."/>
            <person name="Chertkov O."/>
            <person name="Lapidus A."/>
            <person name="Lucas S."/>
            <person name="Nolan M."/>
            <person name="Del Rio T.G."/>
            <person name="Tice H."/>
            <person name="Cheng J.F."/>
            <person name="Pitluck S."/>
            <person name="Liolios K."/>
            <person name="Ivanova N."/>
            <person name="Tapia R."/>
            <person name="Han C."/>
            <person name="Bruce D."/>
            <person name="Goodwin L."/>
            <person name="Pati A."/>
            <person name="Chen A."/>
            <person name="Palaniappan K."/>
            <person name="Land M."/>
            <person name="Hauser L."/>
            <person name="Chang Y.J."/>
            <person name="Jeffries C.D."/>
            <person name="Detter J.C."/>
            <person name="Rohde M."/>
            <person name="Brambilla E."/>
            <person name="Spring S."/>
            <person name="Goker M."/>
            <person name="Sikorski J."/>
            <person name="Woyke T."/>
            <person name="Bristow J."/>
            <person name="Eisen J.A."/>
            <person name="Markowitz V."/>
            <person name="Hugenholtz P."/>
            <person name="Klenk H.P."/>
            <person name="Kyrpides N.C."/>
        </authorList>
    </citation>
    <scope>NUCLEOTIDE SEQUENCE [LARGE SCALE GENOMIC DNA]</scope>
    <source>
        <strain evidence="6">DSM 11293 / JCM 15392 / SEBR 4228</strain>
    </source>
</reference>
<dbReference type="CDD" id="cd10797">
    <property type="entry name" value="GH57N_APU_like_1"/>
    <property type="match status" value="1"/>
</dbReference>
<dbReference type="KEGG" id="ssm:Spirs_1540"/>
<dbReference type="eggNOG" id="COG1449">
    <property type="taxonomic scope" value="Bacteria"/>
</dbReference>